<dbReference type="RefSeq" id="WP_307280530.1">
    <property type="nucleotide sequence ID" value="NZ_JAUSZT010000003.1"/>
</dbReference>
<proteinExistence type="predicted"/>
<comment type="caution">
    <text evidence="1">The sequence shown here is derived from an EMBL/GenBank/DDBJ whole genome shotgun (WGS) entry which is preliminary data.</text>
</comment>
<keyword evidence="2" id="KW-1185">Reference proteome</keyword>
<gene>
    <name evidence="1" type="ORF">QFZ34_002216</name>
</gene>
<sequence>MPFRSQIYVNKYSSLDWDIMAIAFELAFQQIGTNPLVRKDRLARCVMTFFDRGVHCPSTLSSLAMSREMSLVDIERTRGTPAGNYDIKAEDDGFHFNGATGEWKDSTIN</sequence>
<organism evidence="1 2">
    <name type="scientific">Phyllobacterium ifriqiyense</name>
    <dbReference type="NCBI Taxonomy" id="314238"/>
    <lineage>
        <taxon>Bacteria</taxon>
        <taxon>Pseudomonadati</taxon>
        <taxon>Pseudomonadota</taxon>
        <taxon>Alphaproteobacteria</taxon>
        <taxon>Hyphomicrobiales</taxon>
        <taxon>Phyllobacteriaceae</taxon>
        <taxon>Phyllobacterium</taxon>
    </lineage>
</organism>
<protein>
    <submittedName>
        <fullName evidence="1">Uncharacterized protein</fullName>
    </submittedName>
</protein>
<reference evidence="1 2" key="1">
    <citation type="submission" date="2023-07" db="EMBL/GenBank/DDBJ databases">
        <title>Comparative genomics of wheat-associated soil bacteria to identify genetic determinants of phenazine resistance.</title>
        <authorList>
            <person name="Mouncey N."/>
        </authorList>
    </citation>
    <scope>NUCLEOTIDE SEQUENCE [LARGE SCALE GENOMIC DNA]</scope>
    <source>
        <strain evidence="1 2">W4I11</strain>
    </source>
</reference>
<dbReference type="EMBL" id="JAUSZT010000003">
    <property type="protein sequence ID" value="MDQ0997034.1"/>
    <property type="molecule type" value="Genomic_DNA"/>
</dbReference>
<dbReference type="Proteomes" id="UP001237780">
    <property type="component" value="Unassembled WGS sequence"/>
</dbReference>
<evidence type="ECO:0000313" key="2">
    <source>
        <dbReference type="Proteomes" id="UP001237780"/>
    </source>
</evidence>
<evidence type="ECO:0000313" key="1">
    <source>
        <dbReference type="EMBL" id="MDQ0997034.1"/>
    </source>
</evidence>
<name>A0ABU0S8F8_9HYPH</name>
<accession>A0ABU0S8F8</accession>